<evidence type="ECO:0000256" key="3">
    <source>
        <dbReference type="ARBA" id="ARBA00023125"/>
    </source>
</evidence>
<gene>
    <name evidence="6" type="ORF">DFQ09_10189</name>
</gene>
<dbReference type="EMBL" id="QREI01000001">
    <property type="protein sequence ID" value="REE27261.1"/>
    <property type="molecule type" value="Genomic_DNA"/>
</dbReference>
<evidence type="ECO:0000313" key="6">
    <source>
        <dbReference type="EMBL" id="REE27261.1"/>
    </source>
</evidence>
<dbReference type="RefSeq" id="WP_115807628.1">
    <property type="nucleotide sequence ID" value="NZ_QREI01000001.1"/>
</dbReference>
<dbReference type="InterPro" id="IPR052021">
    <property type="entry name" value="Type-I_RS_S_subunit"/>
</dbReference>
<feature type="domain" description="Type I restriction modification DNA specificity" evidence="5">
    <location>
        <begin position="24"/>
        <end position="185"/>
    </location>
</feature>
<dbReference type="InterPro" id="IPR000055">
    <property type="entry name" value="Restrct_endonuc_typeI_TRD"/>
</dbReference>
<keyword evidence="2" id="KW-0680">Restriction system</keyword>
<keyword evidence="3" id="KW-0238">DNA-binding</keyword>
<name>A0A3D9N2U4_9FLAO</name>
<sequence length="407" mass="46385">MMPIKKNNIPSKLGFKETKLGWIPEDWVIDKLDNLITLESGQHLDKEDYSSKKTGIPYFTGPTDITNSISKVKKWTDVRNKVSFKGEVLITVKGSGVGALALCSLTEVALGRQLMSINGVKSDNLFLFYILNEKRYKFQQLASGNMIPGLSRKDILLTKSIIPPLPEQKIIANCLSTWDTAITKQDALIKAKQQLKKALMQQLLSGEKRLSGFNKEWEEKRVEDFASEYSEKNDANEPIEVLSCTKYDGLVPSLEYFGRQVFGDDLSKYKIVPHGYFAYATNHIEEGSIGYQDFNKFGLVSPMYTIFKTKETIDDNYLFKVLKSHKLIHEYNRRMEGSIDRRGGLRWKNFKGIKINMPPIKEQIAIAQVLNTADQEISLLTTQRNQLQLQKKGLMQQLLSGKKRLKV</sequence>
<comment type="caution">
    <text evidence="6">The sequence shown here is derived from an EMBL/GenBank/DDBJ whole genome shotgun (WGS) entry which is preliminary data.</text>
</comment>
<dbReference type="InterPro" id="IPR044946">
    <property type="entry name" value="Restrct_endonuc_typeI_TRD_sf"/>
</dbReference>
<dbReference type="OrthoDB" id="9816225at2"/>
<evidence type="ECO:0000313" key="7">
    <source>
        <dbReference type="Proteomes" id="UP000256919"/>
    </source>
</evidence>
<dbReference type="AlphaFoldDB" id="A0A3D9N2U4"/>
<dbReference type="SUPFAM" id="SSF116734">
    <property type="entry name" value="DNA methylase specificity domain"/>
    <property type="match status" value="2"/>
</dbReference>
<dbReference type="GO" id="GO:0003677">
    <property type="term" value="F:DNA binding"/>
    <property type="evidence" value="ECO:0007669"/>
    <property type="project" value="UniProtKB-KW"/>
</dbReference>
<organism evidence="6 7">
    <name type="scientific">Winogradskyella pacifica</name>
    <dbReference type="NCBI Taxonomy" id="664642"/>
    <lineage>
        <taxon>Bacteria</taxon>
        <taxon>Pseudomonadati</taxon>
        <taxon>Bacteroidota</taxon>
        <taxon>Flavobacteriia</taxon>
        <taxon>Flavobacteriales</taxon>
        <taxon>Flavobacteriaceae</taxon>
        <taxon>Winogradskyella</taxon>
    </lineage>
</organism>
<accession>A0A3D9N2U4</accession>
<dbReference type="PANTHER" id="PTHR30408:SF12">
    <property type="entry name" value="TYPE I RESTRICTION ENZYME MJAVIII SPECIFICITY SUBUNIT"/>
    <property type="match status" value="1"/>
</dbReference>
<evidence type="ECO:0000256" key="4">
    <source>
        <dbReference type="SAM" id="Coils"/>
    </source>
</evidence>
<keyword evidence="4" id="KW-0175">Coiled coil</keyword>
<evidence type="ECO:0000256" key="2">
    <source>
        <dbReference type="ARBA" id="ARBA00022747"/>
    </source>
</evidence>
<evidence type="ECO:0000256" key="1">
    <source>
        <dbReference type="ARBA" id="ARBA00010923"/>
    </source>
</evidence>
<dbReference type="Proteomes" id="UP000256919">
    <property type="component" value="Unassembled WGS sequence"/>
</dbReference>
<reference evidence="6 7" key="1">
    <citation type="submission" date="2018-07" db="EMBL/GenBank/DDBJ databases">
        <title>Genomic Encyclopedia of Type Strains, Phase III (KMG-III): the genomes of soil and plant-associated and newly described type strains.</title>
        <authorList>
            <person name="Whitman W."/>
        </authorList>
    </citation>
    <scope>NUCLEOTIDE SEQUENCE [LARGE SCALE GENOMIC DNA]</scope>
    <source>
        <strain evidence="6 7">CECT 7948</strain>
    </source>
</reference>
<feature type="domain" description="Type I restriction modification DNA specificity" evidence="5">
    <location>
        <begin position="215"/>
        <end position="388"/>
    </location>
</feature>
<feature type="coiled-coil region" evidence="4">
    <location>
        <begin position="370"/>
        <end position="397"/>
    </location>
</feature>
<proteinExistence type="inferred from homology"/>
<keyword evidence="7" id="KW-1185">Reference proteome</keyword>
<dbReference type="Gene3D" id="1.10.287.1120">
    <property type="entry name" value="Bipartite methylase S protein"/>
    <property type="match status" value="1"/>
</dbReference>
<dbReference type="Pfam" id="PF01420">
    <property type="entry name" value="Methylase_S"/>
    <property type="match status" value="2"/>
</dbReference>
<dbReference type="Gene3D" id="3.90.220.20">
    <property type="entry name" value="DNA methylase specificity domains"/>
    <property type="match status" value="2"/>
</dbReference>
<protein>
    <submittedName>
        <fullName evidence="6">Type I restriction enzyme S subunit</fullName>
    </submittedName>
</protein>
<comment type="similarity">
    <text evidence="1">Belongs to the type-I restriction system S methylase family.</text>
</comment>
<dbReference type="GO" id="GO:0009307">
    <property type="term" value="P:DNA restriction-modification system"/>
    <property type="evidence" value="ECO:0007669"/>
    <property type="project" value="UniProtKB-KW"/>
</dbReference>
<evidence type="ECO:0000259" key="5">
    <source>
        <dbReference type="Pfam" id="PF01420"/>
    </source>
</evidence>
<dbReference type="PANTHER" id="PTHR30408">
    <property type="entry name" value="TYPE-1 RESTRICTION ENZYME ECOKI SPECIFICITY PROTEIN"/>
    <property type="match status" value="1"/>
</dbReference>